<dbReference type="PANTHER" id="PTHR11439">
    <property type="entry name" value="GAG-POL-RELATED RETROTRANSPOSON"/>
    <property type="match status" value="1"/>
</dbReference>
<organism evidence="1 2">
    <name type="scientific">Prunus dulcis</name>
    <name type="common">Almond</name>
    <name type="synonym">Amygdalus dulcis</name>
    <dbReference type="NCBI Taxonomy" id="3755"/>
    <lineage>
        <taxon>Eukaryota</taxon>
        <taxon>Viridiplantae</taxon>
        <taxon>Streptophyta</taxon>
        <taxon>Embryophyta</taxon>
        <taxon>Tracheophyta</taxon>
        <taxon>Spermatophyta</taxon>
        <taxon>Magnoliopsida</taxon>
        <taxon>eudicotyledons</taxon>
        <taxon>Gunneridae</taxon>
        <taxon>Pentapetalae</taxon>
        <taxon>rosids</taxon>
        <taxon>fabids</taxon>
        <taxon>Rosales</taxon>
        <taxon>Rosaceae</taxon>
        <taxon>Amygdaloideae</taxon>
        <taxon>Amygdaleae</taxon>
        <taxon>Prunus</taxon>
    </lineage>
</organism>
<proteinExistence type="predicted"/>
<comment type="caution">
    <text evidence="1">The sequence shown here is derived from an EMBL/GenBank/DDBJ whole genome shotgun (WGS) entry which is preliminary data.</text>
</comment>
<keyword evidence="2" id="KW-1185">Reference proteome</keyword>
<protein>
    <submittedName>
        <fullName evidence="1">Uncharacterized protein</fullName>
    </submittedName>
</protein>
<evidence type="ECO:0000313" key="1">
    <source>
        <dbReference type="EMBL" id="KAI5333911.1"/>
    </source>
</evidence>
<dbReference type="CDD" id="cd09272">
    <property type="entry name" value="RNase_HI_RT_Ty1"/>
    <property type="match status" value="1"/>
</dbReference>
<evidence type="ECO:0000313" key="2">
    <source>
        <dbReference type="Proteomes" id="UP001054821"/>
    </source>
</evidence>
<name>A0AAD4VZW1_PRUDU</name>
<dbReference type="Proteomes" id="UP001054821">
    <property type="component" value="Chromosome 4"/>
</dbReference>
<accession>A0AAD4VZW1</accession>
<gene>
    <name evidence="1" type="ORF">L3X38_024043</name>
</gene>
<dbReference type="AlphaFoldDB" id="A0AAD4VZW1"/>
<dbReference type="EMBL" id="JAJFAZ020000004">
    <property type="protein sequence ID" value="KAI5333911.1"/>
    <property type="molecule type" value="Genomic_DNA"/>
</dbReference>
<reference evidence="1 2" key="1">
    <citation type="journal article" date="2022" name="G3 (Bethesda)">
        <title>Whole-genome sequence and methylome profiling of the almond [Prunus dulcis (Mill.) D.A. Webb] cultivar 'Nonpareil'.</title>
        <authorList>
            <person name="D'Amico-Willman K.M."/>
            <person name="Ouma W.Z."/>
            <person name="Meulia T."/>
            <person name="Sideli G.M."/>
            <person name="Gradziel T.M."/>
            <person name="Fresnedo-Ramirez J."/>
        </authorList>
    </citation>
    <scope>NUCLEOTIDE SEQUENCE [LARGE SCALE GENOMIC DNA]</scope>
    <source>
        <strain evidence="1">Clone GOH B32 T37-40</strain>
    </source>
</reference>
<sequence length="224" mass="25300">MTLDEDGLLSSILEGESPGLDLVVDLSTFSKLFDQSTLDNSVSVDLSTYHNQPQNLSHLSLLKTLYRSKIGSLLYMTAGCSDGRKSTSGRVFYVSNNLVTWHSKKQKSISLSIAEAEYVTAGSCCTQLLWMKQMLEDYGFAQSCFLIYCDNMSGIDISKNPVQHSRTKHVYIRHHFIRDLVEDKILSLEFVPSRNSKQIYSPRPWTFRNMSHLGSPLAFAQLID</sequence>
<dbReference type="PANTHER" id="PTHR11439:SF486">
    <property type="entry name" value="RLK (RECEPTOR-LIKE KINASE) PROTEIN, PUTATIVE-RELATED"/>
    <property type="match status" value="1"/>
</dbReference>